<dbReference type="Proteomes" id="UP000317650">
    <property type="component" value="Chromosome 7"/>
</dbReference>
<protein>
    <submittedName>
        <fullName evidence="2">Uncharacterized protein</fullName>
    </submittedName>
</protein>
<comment type="caution">
    <text evidence="2">The sequence shown here is derived from an EMBL/GenBank/DDBJ whole genome shotgun (WGS) entry which is preliminary data.</text>
</comment>
<feature type="region of interest" description="Disordered" evidence="1">
    <location>
        <begin position="1"/>
        <end position="34"/>
    </location>
</feature>
<gene>
    <name evidence="2" type="ORF">C4D60_Mb07t17870</name>
</gene>
<evidence type="ECO:0000256" key="1">
    <source>
        <dbReference type="SAM" id="MobiDB-lite"/>
    </source>
</evidence>
<reference evidence="2 3" key="1">
    <citation type="journal article" date="2019" name="Nat. Plants">
        <title>Genome sequencing of Musa balbisiana reveals subgenome evolution and function divergence in polyploid bananas.</title>
        <authorList>
            <person name="Yao X."/>
        </authorList>
    </citation>
    <scope>NUCLEOTIDE SEQUENCE [LARGE SCALE GENOMIC DNA]</scope>
    <source>
        <strain evidence="3">cv. DH-PKW</strain>
        <tissue evidence="2">Leaves</tissue>
    </source>
</reference>
<feature type="compositionally biased region" description="Basic and acidic residues" evidence="1">
    <location>
        <begin position="1"/>
        <end position="27"/>
    </location>
</feature>
<proteinExistence type="predicted"/>
<sequence>MERTGSDIDRDTQHDRPKVFASLEKHGGSNFEKGNAPLLLLRRRRRTHLLRQLDALRMQIKVTQAAPAMNSSHRQLATVAESLARRVGRRLRRQPVLQAQFWSKSLATSLLLFTRGKEKR</sequence>
<dbReference type="EMBL" id="PYDT01000005">
    <property type="protein sequence ID" value="THU60927.1"/>
    <property type="molecule type" value="Genomic_DNA"/>
</dbReference>
<name>A0A4S8JG35_MUSBA</name>
<keyword evidence="3" id="KW-1185">Reference proteome</keyword>
<accession>A0A4S8JG35</accession>
<dbReference type="AlphaFoldDB" id="A0A4S8JG35"/>
<evidence type="ECO:0000313" key="3">
    <source>
        <dbReference type="Proteomes" id="UP000317650"/>
    </source>
</evidence>
<organism evidence="2 3">
    <name type="scientific">Musa balbisiana</name>
    <name type="common">Banana</name>
    <dbReference type="NCBI Taxonomy" id="52838"/>
    <lineage>
        <taxon>Eukaryota</taxon>
        <taxon>Viridiplantae</taxon>
        <taxon>Streptophyta</taxon>
        <taxon>Embryophyta</taxon>
        <taxon>Tracheophyta</taxon>
        <taxon>Spermatophyta</taxon>
        <taxon>Magnoliopsida</taxon>
        <taxon>Liliopsida</taxon>
        <taxon>Zingiberales</taxon>
        <taxon>Musaceae</taxon>
        <taxon>Musa</taxon>
    </lineage>
</organism>
<evidence type="ECO:0000313" key="2">
    <source>
        <dbReference type="EMBL" id="THU60927.1"/>
    </source>
</evidence>